<evidence type="ECO:0000256" key="3">
    <source>
        <dbReference type="PIRSR" id="PIRSR000103-1"/>
    </source>
</evidence>
<feature type="domain" description="6-phosphogluconate dehydrogenase NADP-binding" evidence="5">
    <location>
        <begin position="3"/>
        <end position="160"/>
    </location>
</feature>
<dbReference type="AlphaFoldDB" id="A0A942E444"/>
<dbReference type="InterPro" id="IPR002204">
    <property type="entry name" value="3-OH-isobutyrate_DH-rel_CS"/>
</dbReference>
<dbReference type="InterPro" id="IPR015815">
    <property type="entry name" value="HIBADH-related"/>
</dbReference>
<evidence type="ECO:0000256" key="1">
    <source>
        <dbReference type="ARBA" id="ARBA00023002"/>
    </source>
</evidence>
<evidence type="ECO:0000256" key="4">
    <source>
        <dbReference type="SAM" id="SignalP"/>
    </source>
</evidence>
<dbReference type="GO" id="GO:0051287">
    <property type="term" value="F:NAD binding"/>
    <property type="evidence" value="ECO:0007669"/>
    <property type="project" value="InterPro"/>
</dbReference>
<keyword evidence="2" id="KW-0520">NAD</keyword>
<proteinExistence type="predicted"/>
<feature type="chain" id="PRO_5037671188" evidence="4">
    <location>
        <begin position="18"/>
        <end position="288"/>
    </location>
</feature>
<name>A0A942E444_9HYPH</name>
<reference evidence="7" key="1">
    <citation type="submission" date="2021-04" db="EMBL/GenBank/DDBJ databases">
        <title>Devosia litorisediminis sp. nov., isolated from a sand dune.</title>
        <authorList>
            <person name="Park S."/>
            <person name="Yoon J.-H."/>
        </authorList>
    </citation>
    <scope>NUCLEOTIDE SEQUENCE</scope>
    <source>
        <strain evidence="7">BSSL-BM10</strain>
    </source>
</reference>
<dbReference type="InterPro" id="IPR036291">
    <property type="entry name" value="NAD(P)-bd_dom_sf"/>
</dbReference>
<gene>
    <name evidence="7" type="ORF">KD146_02755</name>
</gene>
<evidence type="ECO:0000256" key="2">
    <source>
        <dbReference type="ARBA" id="ARBA00023027"/>
    </source>
</evidence>
<dbReference type="GO" id="GO:0016491">
    <property type="term" value="F:oxidoreductase activity"/>
    <property type="evidence" value="ECO:0007669"/>
    <property type="project" value="UniProtKB-KW"/>
</dbReference>
<dbReference type="GO" id="GO:0050661">
    <property type="term" value="F:NADP binding"/>
    <property type="evidence" value="ECO:0007669"/>
    <property type="project" value="InterPro"/>
</dbReference>
<dbReference type="Gene3D" id="3.40.50.720">
    <property type="entry name" value="NAD(P)-binding Rossmann-like Domain"/>
    <property type="match status" value="1"/>
</dbReference>
<dbReference type="InterPro" id="IPR008927">
    <property type="entry name" value="6-PGluconate_DH-like_C_sf"/>
</dbReference>
<dbReference type="Pfam" id="PF03446">
    <property type="entry name" value="NAD_binding_2"/>
    <property type="match status" value="1"/>
</dbReference>
<evidence type="ECO:0000313" key="8">
    <source>
        <dbReference type="Proteomes" id="UP000678281"/>
    </source>
</evidence>
<keyword evidence="1" id="KW-0560">Oxidoreductase</keyword>
<dbReference type="Gene3D" id="1.10.1040.10">
    <property type="entry name" value="N-(1-d-carboxylethyl)-l-norvaline Dehydrogenase, domain 2"/>
    <property type="match status" value="1"/>
</dbReference>
<evidence type="ECO:0000313" key="7">
    <source>
        <dbReference type="EMBL" id="MBS3847610.1"/>
    </source>
</evidence>
<dbReference type="InterPro" id="IPR006115">
    <property type="entry name" value="6PGDH_NADP-bd"/>
</dbReference>
<dbReference type="Pfam" id="PF14833">
    <property type="entry name" value="NAD_binding_11"/>
    <property type="match status" value="1"/>
</dbReference>
<feature type="signal peptide" evidence="4">
    <location>
        <begin position="1"/>
        <end position="17"/>
    </location>
</feature>
<feature type="domain" description="3-hydroxyisobutyrate dehydrogenase-like NAD-binding" evidence="6">
    <location>
        <begin position="166"/>
        <end position="284"/>
    </location>
</feature>
<dbReference type="PROSITE" id="PS00895">
    <property type="entry name" value="3_HYDROXYISOBUT_DH"/>
    <property type="match status" value="1"/>
</dbReference>
<dbReference type="RefSeq" id="WP_212657220.1">
    <property type="nucleotide sequence ID" value="NZ_JAGXTP010000001.1"/>
</dbReference>
<dbReference type="PIRSF" id="PIRSF000103">
    <property type="entry name" value="HIBADH"/>
    <property type="match status" value="1"/>
</dbReference>
<dbReference type="PANTHER" id="PTHR43580:SF2">
    <property type="entry name" value="CYTOKINE-LIKE NUCLEAR FACTOR N-PAC"/>
    <property type="match status" value="1"/>
</dbReference>
<keyword evidence="4" id="KW-0732">Signal</keyword>
<organism evidence="7 8">
    <name type="scientific">Devosia litorisediminis</name>
    <dbReference type="NCBI Taxonomy" id="2829817"/>
    <lineage>
        <taxon>Bacteria</taxon>
        <taxon>Pseudomonadati</taxon>
        <taxon>Pseudomonadota</taxon>
        <taxon>Alphaproteobacteria</taxon>
        <taxon>Hyphomicrobiales</taxon>
        <taxon>Devosiaceae</taxon>
        <taxon>Devosia</taxon>
    </lineage>
</organism>
<evidence type="ECO:0000259" key="6">
    <source>
        <dbReference type="Pfam" id="PF14833"/>
    </source>
</evidence>
<sequence length="288" mass="29463">MANIAFLGLGAMGTRMAANLLDAGHAVTVWNRTAARCAPLAEKGANISATPHDAARGAEFVLTMLRDDAASAQVWTDPQTGVFAGMDKSALAIECSTLSLEHLRHLADVATRHGLQFMDAPVAGSRPQAEAGSLIFFAGGTDEALARAKPILSAMGGTIHPAGPDGAAMAIKLAVNTLYATQTAVMAELVSMLPRQGLDAASCLAIIGATPACSPAARVAGELMLKGDTPPLFPVELVEKDLGYAVSAAGGPAHAPVSEQVRARFAAAIQQGLAHEQLTAVIKTLPDG</sequence>
<dbReference type="InterPro" id="IPR013328">
    <property type="entry name" value="6PGD_dom2"/>
</dbReference>
<dbReference type="InterPro" id="IPR051265">
    <property type="entry name" value="HIBADH-related_NP60_sf"/>
</dbReference>
<accession>A0A942E444</accession>
<dbReference type="PANTHER" id="PTHR43580">
    <property type="entry name" value="OXIDOREDUCTASE GLYR1-RELATED"/>
    <property type="match status" value="1"/>
</dbReference>
<dbReference type="GO" id="GO:0016054">
    <property type="term" value="P:organic acid catabolic process"/>
    <property type="evidence" value="ECO:0007669"/>
    <property type="project" value="UniProtKB-ARBA"/>
</dbReference>
<dbReference type="EMBL" id="JAGXTP010000001">
    <property type="protein sequence ID" value="MBS3847610.1"/>
    <property type="molecule type" value="Genomic_DNA"/>
</dbReference>
<feature type="active site" evidence="3">
    <location>
        <position position="172"/>
    </location>
</feature>
<dbReference type="Proteomes" id="UP000678281">
    <property type="component" value="Unassembled WGS sequence"/>
</dbReference>
<dbReference type="InterPro" id="IPR029154">
    <property type="entry name" value="HIBADH-like_NADP-bd"/>
</dbReference>
<dbReference type="SUPFAM" id="SSF51735">
    <property type="entry name" value="NAD(P)-binding Rossmann-fold domains"/>
    <property type="match status" value="1"/>
</dbReference>
<keyword evidence="8" id="KW-1185">Reference proteome</keyword>
<dbReference type="SUPFAM" id="SSF48179">
    <property type="entry name" value="6-phosphogluconate dehydrogenase C-terminal domain-like"/>
    <property type="match status" value="1"/>
</dbReference>
<protein>
    <submittedName>
        <fullName evidence="7">NAD(P)-dependent oxidoreductase</fullName>
    </submittedName>
</protein>
<comment type="caution">
    <text evidence="7">The sequence shown here is derived from an EMBL/GenBank/DDBJ whole genome shotgun (WGS) entry which is preliminary data.</text>
</comment>
<evidence type="ECO:0000259" key="5">
    <source>
        <dbReference type="Pfam" id="PF03446"/>
    </source>
</evidence>